<dbReference type="RefSeq" id="WP_092876661.1">
    <property type="nucleotide sequence ID" value="NZ_FOVC01000003.1"/>
</dbReference>
<evidence type="ECO:0000256" key="2">
    <source>
        <dbReference type="SAM" id="Phobius"/>
    </source>
</evidence>
<evidence type="ECO:0000313" key="4">
    <source>
        <dbReference type="Proteomes" id="UP000242222"/>
    </source>
</evidence>
<evidence type="ECO:0000313" key="3">
    <source>
        <dbReference type="EMBL" id="SFN20089.1"/>
    </source>
</evidence>
<keyword evidence="2" id="KW-0472">Membrane</keyword>
<accession>A0A1I4X4E4</accession>
<keyword evidence="4" id="KW-1185">Reference proteome</keyword>
<sequence length="155" mass="17705">MIIPLRPGQIVTGLTVSVIIVLAILASHYRSNYYKAIKKQREFVQLAEARLNTINNMQRQQREVAALDAKYMKELNNARHENDRLRDDVATGRHRLRIKGTCCVPETSASSGMGNGGTVELSRETGSTLFDIRAEIINDQHKLRFLQDYIRYQCQ</sequence>
<keyword evidence="2" id="KW-0812">Transmembrane</keyword>
<dbReference type="InterPro" id="IPR004929">
    <property type="entry name" value="I-spanin"/>
</dbReference>
<feature type="transmembrane region" description="Helical" evidence="2">
    <location>
        <begin position="6"/>
        <end position="29"/>
    </location>
</feature>
<protein>
    <submittedName>
        <fullName evidence="3">Prophage endopeptidase</fullName>
    </submittedName>
</protein>
<reference evidence="4" key="1">
    <citation type="submission" date="2016-10" db="EMBL/GenBank/DDBJ databases">
        <authorList>
            <person name="Varghese N."/>
            <person name="Submissions S."/>
        </authorList>
    </citation>
    <scope>NUCLEOTIDE SEQUENCE [LARGE SCALE GENOMIC DNA]</scope>
    <source>
        <strain evidence="4">N6PO6</strain>
    </source>
</reference>
<dbReference type="STRING" id="1367852.SAMN05216516_103254"/>
<dbReference type="GO" id="GO:0044659">
    <property type="term" value="P:viral release from host cell by cytolysis"/>
    <property type="evidence" value="ECO:0007669"/>
    <property type="project" value="InterPro"/>
</dbReference>
<evidence type="ECO:0000256" key="1">
    <source>
        <dbReference type="SAM" id="Coils"/>
    </source>
</evidence>
<keyword evidence="1" id="KW-0175">Coiled coil</keyword>
<dbReference type="EMBL" id="FOVC01000003">
    <property type="protein sequence ID" value="SFN20089.1"/>
    <property type="molecule type" value="Genomic_DNA"/>
</dbReference>
<keyword evidence="2" id="KW-1133">Transmembrane helix</keyword>
<dbReference type="AlphaFoldDB" id="A0A1I4X4E4"/>
<dbReference type="OrthoDB" id="6877134at2"/>
<feature type="coiled-coil region" evidence="1">
    <location>
        <begin position="57"/>
        <end position="88"/>
    </location>
</feature>
<dbReference type="Proteomes" id="UP000242222">
    <property type="component" value="Unassembled WGS sequence"/>
</dbReference>
<gene>
    <name evidence="3" type="ORF">SAMN05216516_103254</name>
</gene>
<name>A0A1I4X4E4_9GAMM</name>
<proteinExistence type="predicted"/>
<dbReference type="Pfam" id="PF03245">
    <property type="entry name" value="Phage_lysis"/>
    <property type="match status" value="1"/>
</dbReference>
<organism evidence="3 4">
    <name type="scientific">Izhakiella capsodis</name>
    <dbReference type="NCBI Taxonomy" id="1367852"/>
    <lineage>
        <taxon>Bacteria</taxon>
        <taxon>Pseudomonadati</taxon>
        <taxon>Pseudomonadota</taxon>
        <taxon>Gammaproteobacteria</taxon>
        <taxon>Enterobacterales</taxon>
        <taxon>Erwiniaceae</taxon>
        <taxon>Izhakiella</taxon>
    </lineage>
</organism>